<evidence type="ECO:0000256" key="5">
    <source>
        <dbReference type="ARBA" id="ARBA00023163"/>
    </source>
</evidence>
<dbReference type="GO" id="GO:0032993">
    <property type="term" value="C:protein-DNA complex"/>
    <property type="evidence" value="ECO:0007669"/>
    <property type="project" value="TreeGrafter"/>
</dbReference>
<dbReference type="InterPro" id="IPR000847">
    <property type="entry name" value="LysR_HTH_N"/>
</dbReference>
<dbReference type="InterPro" id="IPR005119">
    <property type="entry name" value="LysR_subst-bd"/>
</dbReference>
<protein>
    <submittedName>
        <fullName evidence="7">LysR family transcriptional regulator</fullName>
    </submittedName>
</protein>
<dbReference type="Gene3D" id="3.40.190.10">
    <property type="entry name" value="Periplasmic binding protein-like II"/>
    <property type="match status" value="2"/>
</dbReference>
<dbReference type="FunFam" id="1.10.10.10:FF:000001">
    <property type="entry name" value="LysR family transcriptional regulator"/>
    <property type="match status" value="1"/>
</dbReference>
<keyword evidence="4" id="KW-0010">Activator</keyword>
<comment type="similarity">
    <text evidence="1">Belongs to the LysR transcriptional regulatory family.</text>
</comment>
<accession>A0A5C8ZR22</accession>
<sequence>MARPKEPTLRQLEYFENVARLLSYRGAAEELQISQPALTAQISTLEAGLNVALLERSRSGTHLTPEGRELLPYAREVLSTMRNLRERAAVVSEGRQTTYRLGVPPTLGPYLLPHVMPELHKRHHKLKLYVREQPHQILLQELRSGSLDIAILPLPVRAEDLIIEGLFSEPLRYVVPADHRLAGNPVVRPPQLRGERVLTLEAQHHIHSLVKNVCDRIGAVIERDYEGTSLDTLRQMVVMGLGTAFLPALYIHSEMHKPEALYVSQLEGVPLVRDHGLAWRAAAPSRHFYRELSADIREFVGLRLGDVVTIANTSRR</sequence>
<comment type="caution">
    <text evidence="7">The sequence shown here is derived from an EMBL/GenBank/DDBJ whole genome shotgun (WGS) entry which is preliminary data.</text>
</comment>
<keyword evidence="8" id="KW-1185">Reference proteome</keyword>
<proteinExistence type="inferred from homology"/>
<reference evidence="7 8" key="1">
    <citation type="submission" date="2019-08" db="EMBL/GenBank/DDBJ databases">
        <title>Parahaliea maris sp. nov., isolated from the surface seawater.</title>
        <authorList>
            <person name="Liu Y."/>
        </authorList>
    </citation>
    <scope>NUCLEOTIDE SEQUENCE [LARGE SCALE GENOMIC DNA]</scope>
    <source>
        <strain evidence="7 8">S2-26</strain>
    </source>
</reference>
<dbReference type="Pfam" id="PF03466">
    <property type="entry name" value="LysR_substrate"/>
    <property type="match status" value="1"/>
</dbReference>
<evidence type="ECO:0000259" key="6">
    <source>
        <dbReference type="PROSITE" id="PS50931"/>
    </source>
</evidence>
<evidence type="ECO:0000256" key="4">
    <source>
        <dbReference type="ARBA" id="ARBA00023159"/>
    </source>
</evidence>
<evidence type="ECO:0000256" key="2">
    <source>
        <dbReference type="ARBA" id="ARBA00023015"/>
    </source>
</evidence>
<evidence type="ECO:0000256" key="3">
    <source>
        <dbReference type="ARBA" id="ARBA00023125"/>
    </source>
</evidence>
<dbReference type="SUPFAM" id="SSF53850">
    <property type="entry name" value="Periplasmic binding protein-like II"/>
    <property type="match status" value="1"/>
</dbReference>
<dbReference type="Pfam" id="PF00126">
    <property type="entry name" value="HTH_1"/>
    <property type="match status" value="1"/>
</dbReference>
<dbReference type="Gene3D" id="1.10.10.10">
    <property type="entry name" value="Winged helix-like DNA-binding domain superfamily/Winged helix DNA-binding domain"/>
    <property type="match status" value="1"/>
</dbReference>
<dbReference type="InterPro" id="IPR036390">
    <property type="entry name" value="WH_DNA-bd_sf"/>
</dbReference>
<dbReference type="GO" id="GO:0003700">
    <property type="term" value="F:DNA-binding transcription factor activity"/>
    <property type="evidence" value="ECO:0007669"/>
    <property type="project" value="InterPro"/>
</dbReference>
<dbReference type="CDD" id="cd08411">
    <property type="entry name" value="PBP2_OxyR"/>
    <property type="match status" value="1"/>
</dbReference>
<dbReference type="SUPFAM" id="SSF46785">
    <property type="entry name" value="Winged helix' DNA-binding domain"/>
    <property type="match status" value="1"/>
</dbReference>
<evidence type="ECO:0000313" key="8">
    <source>
        <dbReference type="Proteomes" id="UP000321933"/>
    </source>
</evidence>
<dbReference type="AlphaFoldDB" id="A0A5C8ZR22"/>
<feature type="domain" description="HTH lysR-type" evidence="6">
    <location>
        <begin position="7"/>
        <end position="64"/>
    </location>
</feature>
<dbReference type="EMBL" id="VRYZ01000005">
    <property type="protein sequence ID" value="TXS90956.1"/>
    <property type="molecule type" value="Genomic_DNA"/>
</dbReference>
<dbReference type="PROSITE" id="PS50931">
    <property type="entry name" value="HTH_LYSR"/>
    <property type="match status" value="1"/>
</dbReference>
<dbReference type="PRINTS" id="PR00039">
    <property type="entry name" value="HTHLYSR"/>
</dbReference>
<keyword evidence="3" id="KW-0238">DNA-binding</keyword>
<dbReference type="PANTHER" id="PTHR30346">
    <property type="entry name" value="TRANSCRIPTIONAL DUAL REGULATOR HCAR-RELATED"/>
    <property type="match status" value="1"/>
</dbReference>
<dbReference type="InterPro" id="IPR036388">
    <property type="entry name" value="WH-like_DNA-bd_sf"/>
</dbReference>
<keyword evidence="5" id="KW-0804">Transcription</keyword>
<organism evidence="7 8">
    <name type="scientific">Parahaliea aestuarii</name>
    <dbReference type="NCBI Taxonomy" id="1852021"/>
    <lineage>
        <taxon>Bacteria</taxon>
        <taxon>Pseudomonadati</taxon>
        <taxon>Pseudomonadota</taxon>
        <taxon>Gammaproteobacteria</taxon>
        <taxon>Cellvibrionales</taxon>
        <taxon>Halieaceae</taxon>
        <taxon>Parahaliea</taxon>
    </lineage>
</organism>
<dbReference type="Proteomes" id="UP000321933">
    <property type="component" value="Unassembled WGS sequence"/>
</dbReference>
<dbReference type="GO" id="GO:0003677">
    <property type="term" value="F:DNA binding"/>
    <property type="evidence" value="ECO:0007669"/>
    <property type="project" value="UniProtKB-KW"/>
</dbReference>
<keyword evidence="2" id="KW-0805">Transcription regulation</keyword>
<dbReference type="OrthoDB" id="9775392at2"/>
<dbReference type="RefSeq" id="WP_148064612.1">
    <property type="nucleotide sequence ID" value="NZ_VRYZ01000005.1"/>
</dbReference>
<evidence type="ECO:0000313" key="7">
    <source>
        <dbReference type="EMBL" id="TXS90956.1"/>
    </source>
</evidence>
<evidence type="ECO:0000256" key="1">
    <source>
        <dbReference type="ARBA" id="ARBA00009437"/>
    </source>
</evidence>
<dbReference type="PANTHER" id="PTHR30346:SF26">
    <property type="entry name" value="HYDROGEN PEROXIDE-INDUCIBLE GENES ACTIVATOR"/>
    <property type="match status" value="1"/>
</dbReference>
<gene>
    <name evidence="7" type="ORF">FVW59_12115</name>
</gene>
<name>A0A5C8ZR22_9GAMM</name>